<accession>A0A967EC40</accession>
<comment type="caution">
    <text evidence="1">The sequence shown here is derived from an EMBL/GenBank/DDBJ whole genome shotgun (WGS) entry which is preliminary data.</text>
</comment>
<protein>
    <recommendedName>
        <fullName evidence="3">Lipoprotein</fullName>
    </recommendedName>
</protein>
<evidence type="ECO:0000313" key="1">
    <source>
        <dbReference type="EMBL" id="NHF60871.1"/>
    </source>
</evidence>
<dbReference type="EMBL" id="VIKU02000005">
    <property type="protein sequence ID" value="NHF60871.1"/>
    <property type="molecule type" value="Genomic_DNA"/>
</dbReference>
<evidence type="ECO:0008006" key="3">
    <source>
        <dbReference type="Google" id="ProtNLM"/>
    </source>
</evidence>
<name>A0A967EC40_9FLAO</name>
<keyword evidence="2" id="KW-1185">Reference proteome</keyword>
<organism evidence="1 2">
    <name type="scientific">Pelagihabitans pacificus</name>
    <dbReference type="NCBI Taxonomy" id="2696054"/>
    <lineage>
        <taxon>Bacteria</taxon>
        <taxon>Pseudomonadati</taxon>
        <taxon>Bacteroidota</taxon>
        <taxon>Flavobacteriia</taxon>
        <taxon>Flavobacteriales</taxon>
        <taxon>Flavobacteriaceae</taxon>
        <taxon>Pelagihabitans</taxon>
    </lineage>
</organism>
<reference evidence="1" key="2">
    <citation type="submission" date="2020-03" db="EMBL/GenBank/DDBJ databases">
        <title>Flavobacteriaceae bacterium strain TP-CH-4, a member of the family Flavobacteriaceae isolated from a deep-sea seamount.</title>
        <authorList>
            <person name="Zhang D.-C."/>
        </authorList>
    </citation>
    <scope>NUCLEOTIDE SEQUENCE</scope>
    <source>
        <strain evidence="1">TP-CH-4</strain>
    </source>
</reference>
<dbReference type="Proteomes" id="UP000707206">
    <property type="component" value="Unassembled WGS sequence"/>
</dbReference>
<reference evidence="1" key="1">
    <citation type="submission" date="2019-07" db="EMBL/GenBank/DDBJ databases">
        <authorList>
            <person name="De-Chao Zhang Q."/>
        </authorList>
    </citation>
    <scope>NUCLEOTIDE SEQUENCE</scope>
    <source>
        <strain evidence="1">TP-CH-4</strain>
    </source>
</reference>
<sequence>MFKKIKIDLPFIMLIFLFPSFITGCKIGTKDGHVAEDINVDQNPLWAVKLIEAYAALSKERNMATADLLFDATNGMPRKNWENYLVCAIIYVPEGEYDKAFMAMEEAIDTGMREVDLLNSIPELSPIKSDSRWEGLIAKIQQKKNEYLETVENPKLLKVLENMWAKDQIALAQYEEHVNLLDSLATNEDYARLFERVETRWEINRKKLDSIIATHGWPGNRLVGEDGSKIAWAIPQHHPNIFFKQKCQELIKEAVEKGDSDPNHYAELTDRIARDTWQKQVYGSSMAENAPHPIKDVATVNERRFELGLLEPIEVYAYYHGIEYRLPTKDEAKQQSEEHYNKAQRNYTHFENFLKAKAIDSALTYIKMAIKSHGDLSNQQLFQAALKLGVYSEESAKKLSIRILKVLIWRKWDKRFEAIVRDKFLSLEEKDWNDISQLLNESGK</sequence>
<dbReference type="Pfam" id="PF20329">
    <property type="entry name" value="DUF6624"/>
    <property type="match status" value="1"/>
</dbReference>
<dbReference type="AlphaFoldDB" id="A0A967EC40"/>
<dbReference type="InterPro" id="IPR046732">
    <property type="entry name" value="DUF6624"/>
</dbReference>
<gene>
    <name evidence="1" type="ORF">FK220_016070</name>
</gene>
<proteinExistence type="predicted"/>
<dbReference type="RefSeq" id="WP_152575367.1">
    <property type="nucleotide sequence ID" value="NZ_VIKU02000005.1"/>
</dbReference>
<dbReference type="PROSITE" id="PS51257">
    <property type="entry name" value="PROKAR_LIPOPROTEIN"/>
    <property type="match status" value="1"/>
</dbReference>
<evidence type="ECO:0000313" key="2">
    <source>
        <dbReference type="Proteomes" id="UP000707206"/>
    </source>
</evidence>